<keyword evidence="5" id="KW-1185">Reference proteome</keyword>
<dbReference type="Gene3D" id="1.50.10.20">
    <property type="match status" value="1"/>
</dbReference>
<evidence type="ECO:0000256" key="2">
    <source>
        <dbReference type="ARBA" id="ARBA00022737"/>
    </source>
</evidence>
<comment type="similarity">
    <text evidence="1">Belongs to the terpene cyclase/mutase family.</text>
</comment>
<dbReference type="InterPro" id="IPR008930">
    <property type="entry name" value="Terpenoid_cyclase/PrenylTrfase"/>
</dbReference>
<dbReference type="EMBL" id="CAUOFW020001162">
    <property type="protein sequence ID" value="CAK9141679.1"/>
    <property type="molecule type" value="Genomic_DNA"/>
</dbReference>
<evidence type="ECO:0000313" key="4">
    <source>
        <dbReference type="EMBL" id="CAK9141679.1"/>
    </source>
</evidence>
<evidence type="ECO:0000259" key="3">
    <source>
        <dbReference type="Pfam" id="PF13243"/>
    </source>
</evidence>
<gene>
    <name evidence="4" type="ORF">ILEXP_LOCUS9272</name>
</gene>
<organism evidence="4 5">
    <name type="scientific">Ilex paraguariensis</name>
    <name type="common">yerba mate</name>
    <dbReference type="NCBI Taxonomy" id="185542"/>
    <lineage>
        <taxon>Eukaryota</taxon>
        <taxon>Viridiplantae</taxon>
        <taxon>Streptophyta</taxon>
        <taxon>Embryophyta</taxon>
        <taxon>Tracheophyta</taxon>
        <taxon>Spermatophyta</taxon>
        <taxon>Magnoliopsida</taxon>
        <taxon>eudicotyledons</taxon>
        <taxon>Gunneridae</taxon>
        <taxon>Pentapetalae</taxon>
        <taxon>asterids</taxon>
        <taxon>campanulids</taxon>
        <taxon>Aquifoliales</taxon>
        <taxon>Aquifoliaceae</taxon>
        <taxon>Ilex</taxon>
    </lineage>
</organism>
<name>A0ABC8R9K8_9AQUA</name>
<feature type="domain" description="Squalene cyclase C-terminal" evidence="3">
    <location>
        <begin position="44"/>
        <end position="381"/>
    </location>
</feature>
<proteinExistence type="inferred from homology"/>
<dbReference type="InterPro" id="IPR002365">
    <property type="entry name" value="Terpene_synthase_CS"/>
</dbReference>
<evidence type="ECO:0000256" key="1">
    <source>
        <dbReference type="ARBA" id="ARBA00009755"/>
    </source>
</evidence>
<dbReference type="InterPro" id="IPR018333">
    <property type="entry name" value="Squalene_cyclase"/>
</dbReference>
<evidence type="ECO:0000313" key="5">
    <source>
        <dbReference type="Proteomes" id="UP001642360"/>
    </source>
</evidence>
<dbReference type="NCBIfam" id="TIGR01787">
    <property type="entry name" value="squalene_cyclas"/>
    <property type="match status" value="1"/>
</dbReference>
<dbReference type="Proteomes" id="UP001642360">
    <property type="component" value="Unassembled WGS sequence"/>
</dbReference>
<dbReference type="PANTHER" id="PTHR11764">
    <property type="entry name" value="TERPENE CYCLASE/MUTASE FAMILY MEMBER"/>
    <property type="match status" value="1"/>
</dbReference>
<protein>
    <recommendedName>
        <fullName evidence="3">Squalene cyclase C-terminal domain-containing protein</fullName>
    </recommendedName>
</protein>
<dbReference type="InterPro" id="IPR032696">
    <property type="entry name" value="SQ_cyclase_C"/>
</dbReference>
<dbReference type="Pfam" id="PF13243">
    <property type="entry name" value="SQHop_cyclase_C"/>
    <property type="match status" value="1"/>
</dbReference>
<dbReference type="AlphaFoldDB" id="A0ABC8R9K8"/>
<accession>A0ABC8R9K8</accession>
<sequence length="391" mass="43993">MQALHLMACWAEKPDSRAFKLHLARIPDFFWVAEDGMKVQSFGSQLWDAVHATQAIIASNLVDEFGITLKKAHNFIKQSQIQENPSGDFQSMYRHISKGAWSFSDQDNGWQVSDCTAEAMKALFLLSKMPLETVGEKIEAERLFDAVNVLLYLQHKNGGFAPWEPIRSPPWLELLNPTEVFAIAIVDHESVECTASAVQALVSFKQLYPEHRGKEIQISIAKALCYLEDKQNSDGSWYGNWGICFTYGTLFALKGLVACGRTYYNCLAILKACKFLLSKQEDTGGWGESYIACPNMEYTHLEGNRSNVVQTSWALMALIHAGQADIDPAPLHKAAKFLINSQMDNGDFPQQEMTGTSLRVCMLHYAAYRSIFPLWALGLYREHVCFPSKNL</sequence>
<dbReference type="PANTHER" id="PTHR11764:SF55">
    <property type="entry name" value="TERPENE CYCLASE_MUTASE FAMILY MEMBER"/>
    <property type="match status" value="1"/>
</dbReference>
<reference evidence="4 5" key="1">
    <citation type="submission" date="2024-02" db="EMBL/GenBank/DDBJ databases">
        <authorList>
            <person name="Vignale AGUSTIN F."/>
            <person name="Sosa J E."/>
            <person name="Modenutti C."/>
        </authorList>
    </citation>
    <scope>NUCLEOTIDE SEQUENCE [LARGE SCALE GENOMIC DNA]</scope>
</reference>
<dbReference type="PROSITE" id="PS01074">
    <property type="entry name" value="TERPENE_SYNTHASES"/>
    <property type="match status" value="1"/>
</dbReference>
<dbReference type="SUPFAM" id="SSF48239">
    <property type="entry name" value="Terpenoid cyclases/Protein prenyltransferases"/>
    <property type="match status" value="1"/>
</dbReference>
<dbReference type="FunFam" id="1.50.10.20:FF:000011">
    <property type="entry name" value="Terpene cyclase/mutase family member"/>
    <property type="match status" value="1"/>
</dbReference>
<comment type="caution">
    <text evidence="4">The sequence shown here is derived from an EMBL/GenBank/DDBJ whole genome shotgun (WGS) entry which is preliminary data.</text>
</comment>
<keyword evidence="2" id="KW-0677">Repeat</keyword>